<protein>
    <submittedName>
        <fullName evidence="1">Uncharacterized protein</fullName>
    </submittedName>
</protein>
<evidence type="ECO:0000313" key="1">
    <source>
        <dbReference type="EMBL" id="KKK92753.1"/>
    </source>
</evidence>
<proteinExistence type="predicted"/>
<sequence length="51" mass="5891">KLSVVAENKPNWNCWFRGSLARTSYPKLLEQGSIDFTDKNLYEEINKTLGD</sequence>
<gene>
    <name evidence="1" type="ORF">LCGC14_2699810</name>
</gene>
<reference evidence="1" key="1">
    <citation type="journal article" date="2015" name="Nature">
        <title>Complex archaea that bridge the gap between prokaryotes and eukaryotes.</title>
        <authorList>
            <person name="Spang A."/>
            <person name="Saw J.H."/>
            <person name="Jorgensen S.L."/>
            <person name="Zaremba-Niedzwiedzka K."/>
            <person name="Martijn J."/>
            <person name="Lind A.E."/>
            <person name="van Eijk R."/>
            <person name="Schleper C."/>
            <person name="Guy L."/>
            <person name="Ettema T.J."/>
        </authorList>
    </citation>
    <scope>NUCLEOTIDE SEQUENCE</scope>
</reference>
<comment type="caution">
    <text evidence="1">The sequence shown here is derived from an EMBL/GenBank/DDBJ whole genome shotgun (WGS) entry which is preliminary data.</text>
</comment>
<dbReference type="AlphaFoldDB" id="A0A0F8ZG51"/>
<feature type="non-terminal residue" evidence="1">
    <location>
        <position position="1"/>
    </location>
</feature>
<accession>A0A0F8ZG51</accession>
<dbReference type="EMBL" id="LAZR01048075">
    <property type="protein sequence ID" value="KKK92753.1"/>
    <property type="molecule type" value="Genomic_DNA"/>
</dbReference>
<organism evidence="1">
    <name type="scientific">marine sediment metagenome</name>
    <dbReference type="NCBI Taxonomy" id="412755"/>
    <lineage>
        <taxon>unclassified sequences</taxon>
        <taxon>metagenomes</taxon>
        <taxon>ecological metagenomes</taxon>
    </lineage>
</organism>
<name>A0A0F8ZG51_9ZZZZ</name>